<reference evidence="1" key="1">
    <citation type="journal article" date="2015" name="Nature">
        <title>Complex archaea that bridge the gap between prokaryotes and eukaryotes.</title>
        <authorList>
            <person name="Spang A."/>
            <person name="Saw J.H."/>
            <person name="Jorgensen S.L."/>
            <person name="Zaremba-Niedzwiedzka K."/>
            <person name="Martijn J."/>
            <person name="Lind A.E."/>
            <person name="van Eijk R."/>
            <person name="Schleper C."/>
            <person name="Guy L."/>
            <person name="Ettema T.J."/>
        </authorList>
    </citation>
    <scope>NUCLEOTIDE SEQUENCE</scope>
</reference>
<evidence type="ECO:0000313" key="1">
    <source>
        <dbReference type="EMBL" id="KKN23527.1"/>
    </source>
</evidence>
<sequence>IMLGLKELLKEDKIRIFNPDKLLSNLG</sequence>
<feature type="non-terminal residue" evidence="1">
    <location>
        <position position="1"/>
    </location>
</feature>
<comment type="caution">
    <text evidence="1">The sequence shown here is derived from an EMBL/GenBank/DDBJ whole genome shotgun (WGS) entry which is preliminary data.</text>
</comment>
<dbReference type="AlphaFoldDB" id="A0A0F9PGA3"/>
<gene>
    <name evidence="1" type="ORF">LCGC14_0903940</name>
</gene>
<organism evidence="1">
    <name type="scientific">marine sediment metagenome</name>
    <dbReference type="NCBI Taxonomy" id="412755"/>
    <lineage>
        <taxon>unclassified sequences</taxon>
        <taxon>metagenomes</taxon>
        <taxon>ecological metagenomes</taxon>
    </lineage>
</organism>
<protein>
    <submittedName>
        <fullName evidence="1">Uncharacterized protein</fullName>
    </submittedName>
</protein>
<proteinExistence type="predicted"/>
<dbReference type="EMBL" id="LAZR01002961">
    <property type="protein sequence ID" value="KKN23527.1"/>
    <property type="molecule type" value="Genomic_DNA"/>
</dbReference>
<accession>A0A0F9PGA3</accession>
<name>A0A0F9PGA3_9ZZZZ</name>